<evidence type="ECO:0000256" key="1">
    <source>
        <dbReference type="ARBA" id="ARBA00009871"/>
    </source>
</evidence>
<feature type="compositionally biased region" description="Basic and acidic residues" evidence="4">
    <location>
        <begin position="105"/>
        <end position="115"/>
    </location>
</feature>
<feature type="signal peptide" evidence="5">
    <location>
        <begin position="1"/>
        <end position="29"/>
    </location>
</feature>
<name>A0ABQ2JYC0_9ACTN</name>
<feature type="region of interest" description="Disordered" evidence="4">
    <location>
        <begin position="33"/>
        <end position="64"/>
    </location>
</feature>
<keyword evidence="3" id="KW-0186">Copper</keyword>
<dbReference type="Gene3D" id="3.30.1880.10">
    <property type="entry name" value="protein ne1242 domain like"/>
    <property type="match status" value="1"/>
</dbReference>
<feature type="chain" id="PRO_5046769047" description="Tyrosinase co-factor MelC1" evidence="5">
    <location>
        <begin position="30"/>
        <end position="175"/>
    </location>
</feature>
<evidence type="ECO:0000256" key="4">
    <source>
        <dbReference type="SAM" id="MobiDB-lite"/>
    </source>
</evidence>
<feature type="compositionally biased region" description="Basic residues" evidence="4">
    <location>
        <begin position="90"/>
        <end position="99"/>
    </location>
</feature>
<dbReference type="PROSITE" id="PS51318">
    <property type="entry name" value="TAT"/>
    <property type="match status" value="1"/>
</dbReference>
<dbReference type="InterPro" id="IPR010928">
    <property type="entry name" value="MelC1"/>
</dbReference>
<reference evidence="7" key="1">
    <citation type="journal article" date="2019" name="Int. J. Syst. Evol. Microbiol.">
        <title>The Global Catalogue of Microorganisms (GCM) 10K type strain sequencing project: providing services to taxonomists for standard genome sequencing and annotation.</title>
        <authorList>
            <consortium name="The Broad Institute Genomics Platform"/>
            <consortium name="The Broad Institute Genome Sequencing Center for Infectious Disease"/>
            <person name="Wu L."/>
            <person name="Ma J."/>
        </authorList>
    </citation>
    <scope>NUCLEOTIDE SEQUENCE [LARGE SCALE GENOMIC DNA]</scope>
    <source>
        <strain evidence="7">CGMCC 4.7323</strain>
    </source>
</reference>
<dbReference type="InterPro" id="IPR006311">
    <property type="entry name" value="TAT_signal"/>
</dbReference>
<sequence length="175" mass="18524">MSRPTRRQVLYGSAAALTGAALTAPIALAGTAAARPAEGHGHPAEDGHPAPDGHSGHDMPEPFDEMYQGRHIEGWPADEEGIRKGSAQKAKSRKAHARHGSGGAHAEHSADHGGMHDGMDFVVRIDNDDLHVMRNADGTWISLVNHYQTFSTPQALARAAVRELQGADLVPVITG</sequence>
<feature type="compositionally biased region" description="Basic and acidic residues" evidence="4">
    <location>
        <begin position="37"/>
        <end position="60"/>
    </location>
</feature>
<comment type="caution">
    <text evidence="6">The sequence shown here is derived from an EMBL/GenBank/DDBJ whole genome shotgun (WGS) entry which is preliminary data.</text>
</comment>
<comment type="similarity">
    <text evidence="1">Belongs to the melC1 family.</text>
</comment>
<keyword evidence="7" id="KW-1185">Reference proteome</keyword>
<dbReference type="Proteomes" id="UP000600080">
    <property type="component" value="Unassembled WGS sequence"/>
</dbReference>
<evidence type="ECO:0000256" key="2">
    <source>
        <dbReference type="ARBA" id="ARBA00022729"/>
    </source>
</evidence>
<evidence type="ECO:0000313" key="6">
    <source>
        <dbReference type="EMBL" id="GGN56666.1"/>
    </source>
</evidence>
<proteinExistence type="inferred from homology"/>
<dbReference type="RefSeq" id="WP_189101882.1">
    <property type="nucleotide sequence ID" value="NZ_BMND01000027.1"/>
</dbReference>
<dbReference type="InterPro" id="IPR023199">
    <property type="entry name" value="GriE/MELC1_sf"/>
</dbReference>
<accession>A0ABQ2JYC0</accession>
<evidence type="ECO:0000313" key="7">
    <source>
        <dbReference type="Proteomes" id="UP000600080"/>
    </source>
</evidence>
<dbReference type="Pfam" id="PF06236">
    <property type="entry name" value="MelC1"/>
    <property type="match status" value="1"/>
</dbReference>
<evidence type="ECO:0008006" key="8">
    <source>
        <dbReference type="Google" id="ProtNLM"/>
    </source>
</evidence>
<evidence type="ECO:0000256" key="3">
    <source>
        <dbReference type="ARBA" id="ARBA00023008"/>
    </source>
</evidence>
<dbReference type="NCBIfam" id="NF047833">
    <property type="entry name" value="TyroCdyMelC1"/>
    <property type="match status" value="1"/>
</dbReference>
<gene>
    <name evidence="6" type="ORF">GCM10012285_51430</name>
</gene>
<organism evidence="6 7">
    <name type="scientific">Streptomyces kronopolitis</name>
    <dbReference type="NCBI Taxonomy" id="1612435"/>
    <lineage>
        <taxon>Bacteria</taxon>
        <taxon>Bacillati</taxon>
        <taxon>Actinomycetota</taxon>
        <taxon>Actinomycetes</taxon>
        <taxon>Kitasatosporales</taxon>
        <taxon>Streptomycetaceae</taxon>
        <taxon>Streptomyces</taxon>
    </lineage>
</organism>
<protein>
    <recommendedName>
        <fullName evidence="8">Tyrosinase co-factor MelC1</fullName>
    </recommendedName>
</protein>
<dbReference type="GeneID" id="301550828"/>
<keyword evidence="2 5" id="KW-0732">Signal</keyword>
<dbReference type="EMBL" id="BMND01000027">
    <property type="protein sequence ID" value="GGN56666.1"/>
    <property type="molecule type" value="Genomic_DNA"/>
</dbReference>
<feature type="region of interest" description="Disordered" evidence="4">
    <location>
        <begin position="77"/>
        <end position="115"/>
    </location>
</feature>
<evidence type="ECO:0000256" key="5">
    <source>
        <dbReference type="SAM" id="SignalP"/>
    </source>
</evidence>